<dbReference type="FunFam" id="2.40.30.170:FF:000010">
    <property type="entry name" value="Efflux RND transporter periplasmic adaptor subunit"/>
    <property type="match status" value="1"/>
</dbReference>
<comment type="similarity">
    <text evidence="2">Belongs to the membrane fusion protein (MFP) (TC 8.A.1) family.</text>
</comment>
<evidence type="ECO:0000259" key="6">
    <source>
        <dbReference type="Pfam" id="PF25917"/>
    </source>
</evidence>
<sequence length="402" mass="43449">MNPRAPSPSNHDTAASSGRRTAVRMVIMLVLLAIVFGAVFGAKWFGNFMMAQYLENMPTPPATISASEVQSMRWDNRLEAIGTLVAVNGADLTSEAGGIVEAIHFESGDRVEKGKLLVSLDSEEQIGDLKRLRAQADLAELNRKRREQLYKLEAISKSDYDAAVAEADAAKAAAEAQAGRVAQKQIRAPFAGQLGIRQVNVGQYVSPGTPIVTLQSLDPIDVDFSLPEQYTGTVQAGFKVSVRVDAYPQQRFTGEVLAVEPRVDPATRNFGLRARLPNPDGLLRAGQFGRVVLSLPGEREVLAIPRTAVEYSSYGTSVFVLQPRKPPEGSEGGEQQGPKDEVVQRFVRIGDSRGDFVAVIEGLQPGDRVATSGLMKLRNQTPVHIDNGLAPDAKLDPQPPQT</sequence>
<dbReference type="InterPro" id="IPR058625">
    <property type="entry name" value="MdtA-like_BSH"/>
</dbReference>
<feature type="transmembrane region" description="Helical" evidence="5">
    <location>
        <begin position="21"/>
        <end position="45"/>
    </location>
</feature>
<dbReference type="Gene3D" id="1.10.287.470">
    <property type="entry name" value="Helix hairpin bin"/>
    <property type="match status" value="1"/>
</dbReference>
<evidence type="ECO:0000259" key="8">
    <source>
        <dbReference type="Pfam" id="PF25967"/>
    </source>
</evidence>
<evidence type="ECO:0000259" key="7">
    <source>
        <dbReference type="Pfam" id="PF25954"/>
    </source>
</evidence>
<reference evidence="9 10" key="1">
    <citation type="submission" date="2018-04" db="EMBL/GenBank/DDBJ databases">
        <title>Genomic Encyclopedia of Type Strains, Phase IV (KMG-IV): sequencing the most valuable type-strain genomes for metagenomic binning, comparative biology and taxonomic classification.</title>
        <authorList>
            <person name="Goeker M."/>
        </authorList>
    </citation>
    <scope>NUCLEOTIDE SEQUENCE [LARGE SCALE GENOMIC DNA]</scope>
    <source>
        <strain evidence="9 10">DSM 104150</strain>
    </source>
</reference>
<evidence type="ECO:0000256" key="2">
    <source>
        <dbReference type="ARBA" id="ARBA00009477"/>
    </source>
</evidence>
<dbReference type="RefSeq" id="WP_211307395.1">
    <property type="nucleotide sequence ID" value="NZ_CAKZQT010000018.1"/>
</dbReference>
<accession>A0A318E2S5</accession>
<evidence type="ECO:0000256" key="3">
    <source>
        <dbReference type="ARBA" id="ARBA00022448"/>
    </source>
</evidence>
<feature type="domain" description="Multidrug resistance protein MdtA-like C-terminal permuted SH3" evidence="8">
    <location>
        <begin position="339"/>
        <end position="374"/>
    </location>
</feature>
<dbReference type="EMBL" id="QICN01000010">
    <property type="protein sequence ID" value="PXV65321.1"/>
    <property type="molecule type" value="Genomic_DNA"/>
</dbReference>
<comment type="caution">
    <text evidence="9">The sequence shown here is derived from an EMBL/GenBank/DDBJ whole genome shotgun (WGS) entry which is preliminary data.</text>
</comment>
<keyword evidence="5" id="KW-0472">Membrane</keyword>
<evidence type="ECO:0000256" key="4">
    <source>
        <dbReference type="SAM" id="MobiDB-lite"/>
    </source>
</evidence>
<dbReference type="Pfam" id="PF25954">
    <property type="entry name" value="Beta-barrel_RND_2"/>
    <property type="match status" value="1"/>
</dbReference>
<comment type="subcellular location">
    <subcellularLocation>
        <location evidence="1">Cell envelope</location>
    </subcellularLocation>
</comment>
<gene>
    <name evidence="9" type="ORF">C8D93_110139</name>
</gene>
<feature type="domain" description="CusB-like beta-barrel" evidence="7">
    <location>
        <begin position="222"/>
        <end position="294"/>
    </location>
</feature>
<name>A0A318E2S5_9GAMM</name>
<evidence type="ECO:0000313" key="9">
    <source>
        <dbReference type="EMBL" id="PXV65321.1"/>
    </source>
</evidence>
<dbReference type="GO" id="GO:1990281">
    <property type="term" value="C:efflux pump complex"/>
    <property type="evidence" value="ECO:0007669"/>
    <property type="project" value="TreeGrafter"/>
</dbReference>
<dbReference type="InterPro" id="IPR006143">
    <property type="entry name" value="RND_pump_MFP"/>
</dbReference>
<feature type="region of interest" description="Disordered" evidence="4">
    <location>
        <begin position="322"/>
        <end position="341"/>
    </location>
</feature>
<dbReference type="GO" id="GO:0015562">
    <property type="term" value="F:efflux transmembrane transporter activity"/>
    <property type="evidence" value="ECO:0007669"/>
    <property type="project" value="TreeGrafter"/>
</dbReference>
<dbReference type="InterPro" id="IPR058627">
    <property type="entry name" value="MdtA-like_C"/>
</dbReference>
<dbReference type="PANTHER" id="PTHR30469">
    <property type="entry name" value="MULTIDRUG RESISTANCE PROTEIN MDTA"/>
    <property type="match status" value="1"/>
</dbReference>
<dbReference type="PANTHER" id="PTHR30469:SF11">
    <property type="entry name" value="BLL4320 PROTEIN"/>
    <property type="match status" value="1"/>
</dbReference>
<feature type="region of interest" description="Disordered" evidence="4">
    <location>
        <begin position="382"/>
        <end position="402"/>
    </location>
</feature>
<dbReference type="NCBIfam" id="TIGR01730">
    <property type="entry name" value="RND_mfp"/>
    <property type="match status" value="1"/>
</dbReference>
<dbReference type="SUPFAM" id="SSF111369">
    <property type="entry name" value="HlyD-like secretion proteins"/>
    <property type="match status" value="1"/>
</dbReference>
<proteinExistence type="inferred from homology"/>
<keyword evidence="10" id="KW-1185">Reference proteome</keyword>
<keyword evidence="5" id="KW-0812">Transmembrane</keyword>
<evidence type="ECO:0000313" key="10">
    <source>
        <dbReference type="Proteomes" id="UP000248330"/>
    </source>
</evidence>
<evidence type="ECO:0000256" key="5">
    <source>
        <dbReference type="SAM" id="Phobius"/>
    </source>
</evidence>
<evidence type="ECO:0000256" key="1">
    <source>
        <dbReference type="ARBA" id="ARBA00004196"/>
    </source>
</evidence>
<dbReference type="Pfam" id="PF25967">
    <property type="entry name" value="RND-MFP_C"/>
    <property type="match status" value="1"/>
</dbReference>
<keyword evidence="3" id="KW-0813">Transport</keyword>
<dbReference type="Pfam" id="PF25917">
    <property type="entry name" value="BSH_RND"/>
    <property type="match status" value="1"/>
</dbReference>
<dbReference type="Proteomes" id="UP000248330">
    <property type="component" value="Unassembled WGS sequence"/>
</dbReference>
<dbReference type="Gene3D" id="2.40.420.20">
    <property type="match status" value="1"/>
</dbReference>
<dbReference type="AlphaFoldDB" id="A0A318E2S5"/>
<organism evidence="9 10">
    <name type="scientific">Sinimarinibacterium flocculans</name>
    <dbReference type="NCBI Taxonomy" id="985250"/>
    <lineage>
        <taxon>Bacteria</taxon>
        <taxon>Pseudomonadati</taxon>
        <taxon>Pseudomonadota</taxon>
        <taxon>Gammaproteobacteria</taxon>
        <taxon>Nevskiales</taxon>
        <taxon>Nevskiaceae</taxon>
        <taxon>Sinimarinibacterium</taxon>
    </lineage>
</organism>
<protein>
    <submittedName>
        <fullName evidence="9">Membrane fusion protein (Multidrug efflux system)</fullName>
    </submittedName>
</protein>
<feature type="domain" description="Multidrug resistance protein MdtA-like barrel-sandwich hybrid" evidence="6">
    <location>
        <begin position="90"/>
        <end position="210"/>
    </location>
</feature>
<keyword evidence="5" id="KW-1133">Transmembrane helix</keyword>
<dbReference type="Gene3D" id="2.40.50.100">
    <property type="match status" value="1"/>
</dbReference>
<dbReference type="Gene3D" id="2.40.30.170">
    <property type="match status" value="1"/>
</dbReference>
<dbReference type="InterPro" id="IPR058792">
    <property type="entry name" value="Beta-barrel_RND_2"/>
</dbReference>